<keyword evidence="3" id="KW-0597">Phosphoprotein</keyword>
<comment type="catalytic activity">
    <reaction evidence="1">
        <text>ATP + protein L-histidine = ADP + protein N-phospho-L-histidine.</text>
        <dbReference type="EC" id="2.7.13.3"/>
    </reaction>
</comment>
<dbReference type="KEGG" id="poz:I0K15_18345"/>
<dbReference type="PROSITE" id="PS50109">
    <property type="entry name" value="HIS_KIN"/>
    <property type="match status" value="1"/>
</dbReference>
<protein>
    <recommendedName>
        <fullName evidence="2">histidine kinase</fullName>
        <ecNumber evidence="2">2.7.13.3</ecNumber>
    </recommendedName>
</protein>
<dbReference type="Pfam" id="PF13426">
    <property type="entry name" value="PAS_9"/>
    <property type="match status" value="1"/>
</dbReference>
<evidence type="ECO:0000256" key="3">
    <source>
        <dbReference type="ARBA" id="ARBA00022553"/>
    </source>
</evidence>
<dbReference type="Gene3D" id="3.30.565.10">
    <property type="entry name" value="Histidine kinase-like ATPase, C-terminal domain"/>
    <property type="match status" value="1"/>
</dbReference>
<dbReference type="InterPro" id="IPR005467">
    <property type="entry name" value="His_kinase_dom"/>
</dbReference>
<dbReference type="InterPro" id="IPR011495">
    <property type="entry name" value="Sig_transdc_His_kin_sub2_dim/P"/>
</dbReference>
<evidence type="ECO:0000313" key="10">
    <source>
        <dbReference type="Proteomes" id="UP000594800"/>
    </source>
</evidence>
<evidence type="ECO:0000256" key="5">
    <source>
        <dbReference type="ARBA" id="ARBA00022741"/>
    </source>
</evidence>
<dbReference type="SMART" id="SM00911">
    <property type="entry name" value="HWE_HK"/>
    <property type="match status" value="1"/>
</dbReference>
<dbReference type="PANTHER" id="PTHR41523:SF8">
    <property type="entry name" value="ETHYLENE RESPONSE SENSOR PROTEIN"/>
    <property type="match status" value="1"/>
</dbReference>
<keyword evidence="6" id="KW-0418">Kinase</keyword>
<evidence type="ECO:0000256" key="1">
    <source>
        <dbReference type="ARBA" id="ARBA00000085"/>
    </source>
</evidence>
<dbReference type="EC" id="2.7.13.3" evidence="2"/>
<evidence type="ECO:0000259" key="8">
    <source>
        <dbReference type="PROSITE" id="PS50109"/>
    </source>
</evidence>
<dbReference type="InterPro" id="IPR000014">
    <property type="entry name" value="PAS"/>
</dbReference>
<dbReference type="InterPro" id="IPR011102">
    <property type="entry name" value="Sig_transdc_His_kinase_HWE"/>
</dbReference>
<evidence type="ECO:0000256" key="4">
    <source>
        <dbReference type="ARBA" id="ARBA00022679"/>
    </source>
</evidence>
<evidence type="ECO:0000313" key="9">
    <source>
        <dbReference type="EMBL" id="QPH53715.1"/>
    </source>
</evidence>
<dbReference type="InterPro" id="IPR036890">
    <property type="entry name" value="HATPase_C_sf"/>
</dbReference>
<feature type="domain" description="Histidine kinase" evidence="8">
    <location>
        <begin position="149"/>
        <end position="346"/>
    </location>
</feature>
<keyword evidence="7" id="KW-0067">ATP-binding</keyword>
<dbReference type="RefSeq" id="WP_196102924.1">
    <property type="nucleotide sequence ID" value="NZ_CP064942.1"/>
</dbReference>
<dbReference type="NCBIfam" id="TIGR00229">
    <property type="entry name" value="sensory_box"/>
    <property type="match status" value="1"/>
</dbReference>
<reference evidence="9 10" key="1">
    <citation type="submission" date="2020-11" db="EMBL/GenBank/DDBJ databases">
        <title>Description of Pontivivens ytuae sp. nov. isolated from deep sea sediment of Mariana Trench.</title>
        <authorList>
            <person name="Wang Z."/>
            <person name="Sun Q.-L."/>
            <person name="Xu X.-D."/>
            <person name="Tang Y.-Z."/>
            <person name="Zhang J."/>
        </authorList>
    </citation>
    <scope>NUCLEOTIDE SEQUENCE [LARGE SCALE GENOMIC DNA]</scope>
    <source>
        <strain evidence="9 10">MT2928</strain>
    </source>
</reference>
<organism evidence="9 10">
    <name type="scientific">Pontivivens ytuae</name>
    <dbReference type="NCBI Taxonomy" id="2789856"/>
    <lineage>
        <taxon>Bacteria</taxon>
        <taxon>Pseudomonadati</taxon>
        <taxon>Pseudomonadota</taxon>
        <taxon>Alphaproteobacteria</taxon>
        <taxon>Rhodobacterales</taxon>
        <taxon>Paracoccaceae</taxon>
        <taxon>Pontivivens</taxon>
    </lineage>
</organism>
<accession>A0A7S9LS43</accession>
<evidence type="ECO:0000256" key="6">
    <source>
        <dbReference type="ARBA" id="ARBA00022777"/>
    </source>
</evidence>
<dbReference type="PRINTS" id="PR00344">
    <property type="entry name" value="BCTRLSENSOR"/>
</dbReference>
<dbReference type="SUPFAM" id="SSF55785">
    <property type="entry name" value="PYP-like sensor domain (PAS domain)"/>
    <property type="match status" value="1"/>
</dbReference>
<dbReference type="InterPro" id="IPR035965">
    <property type="entry name" value="PAS-like_dom_sf"/>
</dbReference>
<dbReference type="EMBL" id="CP064942">
    <property type="protein sequence ID" value="QPH53715.1"/>
    <property type="molecule type" value="Genomic_DNA"/>
</dbReference>
<dbReference type="Pfam" id="PF02518">
    <property type="entry name" value="HATPase_c"/>
    <property type="match status" value="1"/>
</dbReference>
<dbReference type="Pfam" id="PF07568">
    <property type="entry name" value="HisKA_2"/>
    <property type="match status" value="1"/>
</dbReference>
<gene>
    <name evidence="9" type="ORF">I0K15_18345</name>
</gene>
<dbReference type="GO" id="GO:0004673">
    <property type="term" value="F:protein histidine kinase activity"/>
    <property type="evidence" value="ECO:0007669"/>
    <property type="project" value="UniProtKB-EC"/>
</dbReference>
<proteinExistence type="predicted"/>
<keyword evidence="5" id="KW-0547">Nucleotide-binding</keyword>
<dbReference type="InterPro" id="IPR003594">
    <property type="entry name" value="HATPase_dom"/>
</dbReference>
<dbReference type="AlphaFoldDB" id="A0A7S9LS43"/>
<dbReference type="SMART" id="SM00387">
    <property type="entry name" value="HATPase_c"/>
    <property type="match status" value="1"/>
</dbReference>
<sequence>MDQTDGASELLLAALAQLAEGVIITAPDGEILYVNEAAHRIHGVAELGVGTADYSETYSLFREDGTPYPSEELPLARTVHTGAVIEDTRWLIHRPDGSEVAAVGTSKPVVAADDTRLGSVLTLRDETEAQRQRAALDQAMETQQILLHEVNHRVANSLGLLISLVRFQARTVQDEAARRALAQVEGRIRVMATIHTALYRNSEDATVEAGSYFRSMADDVLRAFSCDAAVEVSCEAPEGCTLPLNIAIPIALMVNEMMTNSLKYAFEGRPEGRITIEIDGERTVERLVYSDNGVGLPENYDLASAARGSGVGTTIITTLTRQLHAELIVGDAGPGARFEIRLPAAV</sequence>
<name>A0A7S9LS43_9RHOB</name>
<dbReference type="PANTHER" id="PTHR41523">
    <property type="entry name" value="TWO-COMPONENT SYSTEM SENSOR PROTEIN"/>
    <property type="match status" value="1"/>
</dbReference>
<dbReference type="SUPFAM" id="SSF55874">
    <property type="entry name" value="ATPase domain of HSP90 chaperone/DNA topoisomerase II/histidine kinase"/>
    <property type="match status" value="1"/>
</dbReference>
<evidence type="ECO:0000256" key="7">
    <source>
        <dbReference type="ARBA" id="ARBA00022840"/>
    </source>
</evidence>
<keyword evidence="4" id="KW-0808">Transferase</keyword>
<dbReference type="Gene3D" id="3.30.450.20">
    <property type="entry name" value="PAS domain"/>
    <property type="match status" value="1"/>
</dbReference>
<evidence type="ECO:0000256" key="2">
    <source>
        <dbReference type="ARBA" id="ARBA00012438"/>
    </source>
</evidence>
<dbReference type="Proteomes" id="UP000594800">
    <property type="component" value="Chromosome"/>
</dbReference>
<dbReference type="InterPro" id="IPR004358">
    <property type="entry name" value="Sig_transdc_His_kin-like_C"/>
</dbReference>
<dbReference type="CDD" id="cd00130">
    <property type="entry name" value="PAS"/>
    <property type="match status" value="1"/>
</dbReference>
<dbReference type="GO" id="GO:0005524">
    <property type="term" value="F:ATP binding"/>
    <property type="evidence" value="ECO:0007669"/>
    <property type="project" value="UniProtKB-KW"/>
</dbReference>
<keyword evidence="10" id="KW-1185">Reference proteome</keyword>